<evidence type="ECO:0008006" key="4">
    <source>
        <dbReference type="Google" id="ProtNLM"/>
    </source>
</evidence>
<keyword evidence="3" id="KW-1185">Reference proteome</keyword>
<accession>A0A6N7PGS0</accession>
<dbReference type="InterPro" id="IPR036116">
    <property type="entry name" value="FN3_sf"/>
</dbReference>
<sequence length="131" mass="14008">MKRFACSISCVLFLFTGACGGEVDSVDTAPTGGGSPSPSGPLEAPVLEDVIPTSKVLRVRWSLVTPCEAVEGERRTDAETFALAFTAEGTDTDHVDEGANEDQAYTYRVRCLRGEDASDWSNTLSANPFLE</sequence>
<proteinExistence type="predicted"/>
<dbReference type="AlphaFoldDB" id="A0A6N7PGS0"/>
<organism evidence="2 3">
    <name type="scientific">Polyangium spumosum</name>
    <dbReference type="NCBI Taxonomy" id="889282"/>
    <lineage>
        <taxon>Bacteria</taxon>
        <taxon>Pseudomonadati</taxon>
        <taxon>Myxococcota</taxon>
        <taxon>Polyangia</taxon>
        <taxon>Polyangiales</taxon>
        <taxon>Polyangiaceae</taxon>
        <taxon>Polyangium</taxon>
    </lineage>
</organism>
<feature type="chain" id="PRO_5027062814" description="Fibronectin type-III domain-containing protein" evidence="1">
    <location>
        <begin position="21"/>
        <end position="131"/>
    </location>
</feature>
<dbReference type="InterPro" id="IPR013783">
    <property type="entry name" value="Ig-like_fold"/>
</dbReference>
<reference evidence="2 3" key="1">
    <citation type="submission" date="2019-10" db="EMBL/GenBank/DDBJ databases">
        <title>A soil myxobacterium in the family Polyangiaceae.</title>
        <authorList>
            <person name="Li Y."/>
            <person name="Wang J."/>
        </authorList>
    </citation>
    <scope>NUCLEOTIDE SEQUENCE [LARGE SCALE GENOMIC DNA]</scope>
    <source>
        <strain evidence="2 3">DSM 14734</strain>
    </source>
</reference>
<dbReference type="Proteomes" id="UP000440224">
    <property type="component" value="Unassembled WGS sequence"/>
</dbReference>
<dbReference type="SUPFAM" id="SSF49265">
    <property type="entry name" value="Fibronectin type III"/>
    <property type="match status" value="1"/>
</dbReference>
<keyword evidence="1" id="KW-0732">Signal</keyword>
<evidence type="ECO:0000313" key="2">
    <source>
        <dbReference type="EMBL" id="MRG91228.1"/>
    </source>
</evidence>
<dbReference type="OrthoDB" id="5525629at2"/>
<comment type="caution">
    <text evidence="2">The sequence shown here is derived from an EMBL/GenBank/DDBJ whole genome shotgun (WGS) entry which is preliminary data.</text>
</comment>
<dbReference type="PROSITE" id="PS51257">
    <property type="entry name" value="PROKAR_LIPOPROTEIN"/>
    <property type="match status" value="1"/>
</dbReference>
<name>A0A6N7PGS0_9BACT</name>
<dbReference type="RefSeq" id="WP_153818050.1">
    <property type="nucleotide sequence ID" value="NZ_WJIE01000001.1"/>
</dbReference>
<evidence type="ECO:0000256" key="1">
    <source>
        <dbReference type="SAM" id="SignalP"/>
    </source>
</evidence>
<dbReference type="Gene3D" id="2.60.40.10">
    <property type="entry name" value="Immunoglobulins"/>
    <property type="match status" value="1"/>
</dbReference>
<dbReference type="EMBL" id="WJIE01000001">
    <property type="protein sequence ID" value="MRG91228.1"/>
    <property type="molecule type" value="Genomic_DNA"/>
</dbReference>
<evidence type="ECO:0000313" key="3">
    <source>
        <dbReference type="Proteomes" id="UP000440224"/>
    </source>
</evidence>
<feature type="signal peptide" evidence="1">
    <location>
        <begin position="1"/>
        <end position="20"/>
    </location>
</feature>
<gene>
    <name evidence="2" type="ORF">GF068_04725</name>
</gene>
<protein>
    <recommendedName>
        <fullName evidence="4">Fibronectin type-III domain-containing protein</fullName>
    </recommendedName>
</protein>